<proteinExistence type="inferred from homology"/>
<dbReference type="InterPro" id="IPR036388">
    <property type="entry name" value="WH-like_DNA-bd_sf"/>
</dbReference>
<dbReference type="PROSITE" id="PS50931">
    <property type="entry name" value="HTH_LYSR"/>
    <property type="match status" value="1"/>
</dbReference>
<evidence type="ECO:0000313" key="7">
    <source>
        <dbReference type="Proteomes" id="UP000250086"/>
    </source>
</evidence>
<dbReference type="Proteomes" id="UP000250086">
    <property type="component" value="Unassembled WGS sequence"/>
</dbReference>
<evidence type="ECO:0000259" key="5">
    <source>
        <dbReference type="PROSITE" id="PS50931"/>
    </source>
</evidence>
<dbReference type="RefSeq" id="WP_113743419.1">
    <property type="nucleotide sequence ID" value="NZ_UAPV01000001.1"/>
</dbReference>
<name>A0A2X0V8W4_9GAMM</name>
<dbReference type="Pfam" id="PF03466">
    <property type="entry name" value="LysR_substrate"/>
    <property type="match status" value="1"/>
</dbReference>
<dbReference type="InterPro" id="IPR036390">
    <property type="entry name" value="WH_DNA-bd_sf"/>
</dbReference>
<dbReference type="SUPFAM" id="SSF46785">
    <property type="entry name" value="Winged helix' DNA-binding domain"/>
    <property type="match status" value="1"/>
</dbReference>
<dbReference type="CDD" id="cd00093">
    <property type="entry name" value="HTH_XRE"/>
    <property type="match status" value="1"/>
</dbReference>
<dbReference type="InterPro" id="IPR001387">
    <property type="entry name" value="Cro/C1-type_HTH"/>
</dbReference>
<dbReference type="PANTHER" id="PTHR30126">
    <property type="entry name" value="HTH-TYPE TRANSCRIPTIONAL REGULATOR"/>
    <property type="match status" value="1"/>
</dbReference>
<evidence type="ECO:0000256" key="4">
    <source>
        <dbReference type="ARBA" id="ARBA00023163"/>
    </source>
</evidence>
<dbReference type="GO" id="GO:0003700">
    <property type="term" value="F:DNA-binding transcription factor activity"/>
    <property type="evidence" value="ECO:0007669"/>
    <property type="project" value="InterPro"/>
</dbReference>
<dbReference type="PANTHER" id="PTHR30126:SF81">
    <property type="entry name" value="HTH-TYPE TRANSCRIPTIONAL REGULATOR ILVY"/>
    <property type="match status" value="1"/>
</dbReference>
<feature type="domain" description="HTH lysR-type" evidence="5">
    <location>
        <begin position="2"/>
        <end position="59"/>
    </location>
</feature>
<dbReference type="Gene3D" id="3.40.190.10">
    <property type="entry name" value="Periplasmic binding protein-like II"/>
    <property type="match status" value="2"/>
</dbReference>
<keyword evidence="4" id="KW-0804">Transcription</keyword>
<evidence type="ECO:0000256" key="3">
    <source>
        <dbReference type="ARBA" id="ARBA00023125"/>
    </source>
</evidence>
<dbReference type="InterPro" id="IPR000847">
    <property type="entry name" value="LysR_HTH_N"/>
</dbReference>
<comment type="similarity">
    <text evidence="1">Belongs to the LysR transcriptional regulatory family.</text>
</comment>
<dbReference type="AlphaFoldDB" id="A0A2X0V8W4"/>
<reference evidence="6 7" key="1">
    <citation type="submission" date="2018-06" db="EMBL/GenBank/DDBJ databases">
        <authorList>
            <consortium name="Pathogen Informatics"/>
            <person name="Doyle S."/>
        </authorList>
    </citation>
    <scope>NUCLEOTIDE SEQUENCE [LARGE SCALE GENOMIC DNA]</scope>
    <source>
        <strain evidence="6 7">NCTC13093</strain>
    </source>
</reference>
<keyword evidence="7" id="KW-1185">Reference proteome</keyword>
<dbReference type="Pfam" id="PF00126">
    <property type="entry name" value="HTH_1"/>
    <property type="match status" value="1"/>
</dbReference>
<keyword evidence="3" id="KW-0238">DNA-binding</keyword>
<keyword evidence="2" id="KW-0805">Transcription regulation</keyword>
<dbReference type="InterPro" id="IPR005119">
    <property type="entry name" value="LysR_subst-bd"/>
</dbReference>
<dbReference type="SUPFAM" id="SSF53850">
    <property type="entry name" value="Periplasmic binding protein-like II"/>
    <property type="match status" value="1"/>
</dbReference>
<sequence>MIDLKDASYFLRLCQTKNLTQSAKILNISPSTLSRIISRLEDYLGVSLCKRDPKGIEITKEGYLFAAFAKKCLKDYQKLTSEFEGLKNNIKGHINLYCSVTASFVYVPTILTEMKLTLPNLDINLITGDPANALAMLDTDYVDFVVAPLPEDYSSEYIDYVHLSTFPLVLTGSKEDIWSNDELDISTISQKPFIMCSHGLLRTKVQDFLKTHNINPVSVHEVAGHEAMVCMSALGFGLTVVPKLVADLSPYRGSIRMKEYEPLGSFKVCLCYKKERYQKQMNKMQPFIELVDKLSSGFIQSVR</sequence>
<dbReference type="Gene3D" id="1.10.10.10">
    <property type="entry name" value="Winged helix-like DNA-binding domain superfamily/Winged helix DNA-binding domain"/>
    <property type="match status" value="1"/>
</dbReference>
<organism evidence="6 7">
    <name type="scientific">Anaerobiospirillum thomasii</name>
    <dbReference type="NCBI Taxonomy" id="179995"/>
    <lineage>
        <taxon>Bacteria</taxon>
        <taxon>Pseudomonadati</taxon>
        <taxon>Pseudomonadota</taxon>
        <taxon>Gammaproteobacteria</taxon>
        <taxon>Aeromonadales</taxon>
        <taxon>Succinivibrionaceae</taxon>
        <taxon>Anaerobiospirillum</taxon>
    </lineage>
</organism>
<dbReference type="GO" id="GO:0000976">
    <property type="term" value="F:transcription cis-regulatory region binding"/>
    <property type="evidence" value="ECO:0007669"/>
    <property type="project" value="TreeGrafter"/>
</dbReference>
<gene>
    <name evidence="6" type="primary">oxyR</name>
    <name evidence="6" type="ORF">NCTC13093_00599</name>
</gene>
<evidence type="ECO:0000313" key="6">
    <source>
        <dbReference type="EMBL" id="SPT69235.1"/>
    </source>
</evidence>
<evidence type="ECO:0000256" key="2">
    <source>
        <dbReference type="ARBA" id="ARBA00023015"/>
    </source>
</evidence>
<accession>A0A2X0V8W4</accession>
<protein>
    <submittedName>
        <fullName evidence="6">Morphology and auto-aggregation control protein</fullName>
    </submittedName>
</protein>
<dbReference type="EMBL" id="UAPV01000001">
    <property type="protein sequence ID" value="SPT69235.1"/>
    <property type="molecule type" value="Genomic_DNA"/>
</dbReference>
<evidence type="ECO:0000256" key="1">
    <source>
        <dbReference type="ARBA" id="ARBA00009437"/>
    </source>
</evidence>